<accession>A0A819XNI8</accession>
<evidence type="ECO:0000313" key="1">
    <source>
        <dbReference type="EMBL" id="CAF4142267.1"/>
    </source>
</evidence>
<protein>
    <submittedName>
        <fullName evidence="1">Uncharacterized protein</fullName>
    </submittedName>
</protein>
<proteinExistence type="predicted"/>
<feature type="non-terminal residue" evidence="1">
    <location>
        <position position="54"/>
    </location>
</feature>
<reference evidence="1" key="1">
    <citation type="submission" date="2021-02" db="EMBL/GenBank/DDBJ databases">
        <authorList>
            <person name="Nowell W R."/>
        </authorList>
    </citation>
    <scope>NUCLEOTIDE SEQUENCE</scope>
</reference>
<comment type="caution">
    <text evidence="1">The sequence shown here is derived from an EMBL/GenBank/DDBJ whole genome shotgun (WGS) entry which is preliminary data.</text>
</comment>
<dbReference type="EMBL" id="CAJOBB010005837">
    <property type="protein sequence ID" value="CAF4142267.1"/>
    <property type="molecule type" value="Genomic_DNA"/>
</dbReference>
<name>A0A819XNI8_9BILA</name>
<dbReference type="AlphaFoldDB" id="A0A819XNI8"/>
<sequence length="54" mass="6086">MTSSFLVSPSTPTGNNRRIELAGMDLWLMARIDNVFVYPSEIKIDQLKEALSQT</sequence>
<evidence type="ECO:0000313" key="2">
    <source>
        <dbReference type="Proteomes" id="UP000663868"/>
    </source>
</evidence>
<organism evidence="1 2">
    <name type="scientific">Adineta steineri</name>
    <dbReference type="NCBI Taxonomy" id="433720"/>
    <lineage>
        <taxon>Eukaryota</taxon>
        <taxon>Metazoa</taxon>
        <taxon>Spiralia</taxon>
        <taxon>Gnathifera</taxon>
        <taxon>Rotifera</taxon>
        <taxon>Eurotatoria</taxon>
        <taxon>Bdelloidea</taxon>
        <taxon>Adinetida</taxon>
        <taxon>Adinetidae</taxon>
        <taxon>Adineta</taxon>
    </lineage>
</organism>
<gene>
    <name evidence="1" type="ORF">KXQ929_LOCUS36771</name>
</gene>
<dbReference type="Proteomes" id="UP000663868">
    <property type="component" value="Unassembled WGS sequence"/>
</dbReference>